<accession>A0A0U1LVR5</accession>
<feature type="compositionally biased region" description="Basic and acidic residues" evidence="1">
    <location>
        <begin position="670"/>
        <end position="679"/>
    </location>
</feature>
<feature type="compositionally biased region" description="Low complexity" evidence="1">
    <location>
        <begin position="396"/>
        <end position="408"/>
    </location>
</feature>
<reference evidence="2 3" key="1">
    <citation type="submission" date="2015-04" db="EMBL/GenBank/DDBJ databases">
        <authorList>
            <person name="Syromyatnikov M.Y."/>
            <person name="Popov V.N."/>
        </authorList>
    </citation>
    <scope>NUCLEOTIDE SEQUENCE [LARGE SCALE GENOMIC DNA]</scope>
    <source>
        <strain evidence="2">WF-38-12</strain>
    </source>
</reference>
<feature type="region of interest" description="Disordered" evidence="1">
    <location>
        <begin position="1"/>
        <end position="30"/>
    </location>
</feature>
<proteinExistence type="predicted"/>
<feature type="compositionally biased region" description="Polar residues" evidence="1">
    <location>
        <begin position="868"/>
        <end position="878"/>
    </location>
</feature>
<feature type="compositionally biased region" description="Polar residues" evidence="1">
    <location>
        <begin position="844"/>
        <end position="853"/>
    </location>
</feature>
<evidence type="ECO:0000313" key="2">
    <source>
        <dbReference type="EMBL" id="CRG86751.1"/>
    </source>
</evidence>
<feature type="region of interest" description="Disordered" evidence="1">
    <location>
        <begin position="144"/>
        <end position="174"/>
    </location>
</feature>
<feature type="compositionally biased region" description="Polar residues" evidence="1">
    <location>
        <begin position="1024"/>
        <end position="1067"/>
    </location>
</feature>
<protein>
    <submittedName>
        <fullName evidence="2">Uncharacterized protein</fullName>
    </submittedName>
</protein>
<feature type="compositionally biased region" description="Basic and acidic residues" evidence="1">
    <location>
        <begin position="1114"/>
        <end position="1129"/>
    </location>
</feature>
<feature type="compositionally biased region" description="Polar residues" evidence="1">
    <location>
        <begin position="344"/>
        <end position="353"/>
    </location>
</feature>
<feature type="compositionally biased region" description="Polar residues" evidence="1">
    <location>
        <begin position="469"/>
        <end position="482"/>
    </location>
</feature>
<feature type="compositionally biased region" description="Polar residues" evidence="1">
    <location>
        <begin position="889"/>
        <end position="911"/>
    </location>
</feature>
<feature type="compositionally biased region" description="Polar residues" evidence="1">
    <location>
        <begin position="257"/>
        <end position="292"/>
    </location>
</feature>
<keyword evidence="3" id="KW-1185">Reference proteome</keyword>
<organism evidence="2 3">
    <name type="scientific">Talaromyces islandicus</name>
    <name type="common">Penicillium islandicum</name>
    <dbReference type="NCBI Taxonomy" id="28573"/>
    <lineage>
        <taxon>Eukaryota</taxon>
        <taxon>Fungi</taxon>
        <taxon>Dikarya</taxon>
        <taxon>Ascomycota</taxon>
        <taxon>Pezizomycotina</taxon>
        <taxon>Eurotiomycetes</taxon>
        <taxon>Eurotiomycetidae</taxon>
        <taxon>Eurotiales</taxon>
        <taxon>Trichocomaceae</taxon>
        <taxon>Talaromyces</taxon>
        <taxon>Talaromyces sect. Islandici</taxon>
    </lineage>
</organism>
<evidence type="ECO:0000313" key="3">
    <source>
        <dbReference type="Proteomes" id="UP000054383"/>
    </source>
</evidence>
<dbReference type="OrthoDB" id="5335210at2759"/>
<feature type="compositionally biased region" description="Basic and acidic residues" evidence="1">
    <location>
        <begin position="766"/>
        <end position="793"/>
    </location>
</feature>
<feature type="compositionally biased region" description="Polar residues" evidence="1">
    <location>
        <begin position="491"/>
        <end position="507"/>
    </location>
</feature>
<feature type="compositionally biased region" description="Polar residues" evidence="1">
    <location>
        <begin position="367"/>
        <end position="395"/>
    </location>
</feature>
<feature type="compositionally biased region" description="Low complexity" evidence="1">
    <location>
        <begin position="1142"/>
        <end position="1157"/>
    </location>
</feature>
<feature type="region of interest" description="Disordered" evidence="1">
    <location>
        <begin position="464"/>
        <end position="1172"/>
    </location>
</feature>
<dbReference type="AlphaFoldDB" id="A0A0U1LVR5"/>
<feature type="compositionally biased region" description="Low complexity" evidence="1">
    <location>
        <begin position="979"/>
        <end position="992"/>
    </location>
</feature>
<dbReference type="STRING" id="28573.A0A0U1LVR5"/>
<feature type="compositionally biased region" description="Basic and acidic residues" evidence="1">
    <location>
        <begin position="585"/>
        <end position="599"/>
    </location>
</feature>
<sequence>MNKFRRTKKVKEPVEPDVAPTAPMGFMGTTKFKKNKPAEVPVKPALDLENALPSNDNFRTSLLMPNLSARFSMLREQDDPTSKIGKANDDSVLFPKRQSRLNLFGHNPSALTDIAEVSSIHGRSSFNMARTDSTVDEMGRSNSYASVDDFTDDSSTHGGVMNRKRPGEGNNLFGGRQKVYKIPINSSGKDIGSKGKSVYEDDIHLSAFQKLRLKEREERSRMGLAIDEVQHDLSTPEYEESPSFLAKRTTSSSTTSGHSNPRTSTAATSIDEQPISTNSTSNGAPPSPTKKSSWVPPAMMGHVSKTRRLYGQNNEQPPSPFNRFESLSRQNSGAGTPDRPRLTRTFSRSASNLSERHQRLSPGNPPSAGSRTYSPTTSANSPQLETLDAQQQDRTSGSSSIAASGYGIVPPLSPPVSDNEEMSALNAHLQPEDRGKATAMGLFNKPSGPFDEQQFMRRQLQMHEGRSTPPVTTRQSPSNSVSRPEPVRSRGLSNASYRSKAESASSRYSDDVPGSRAHSTRDYSPPRNGTFMLNLDASDSEGQGGDEQSLRKVSSVKSQAFDGIHPAFRSRPTSRDSDVAYPPRESFDLPEVKYPDRDLNPIQENQPRPPSPILEEASERAQDSPTLGPAGLGLSSMIRTHLRHDSAQSSVYPVPPSPRASAQDVPPLKLDNDLVKESQAETTDSDELISPKTEIKPPSYPPPELPASGFSSVALRAKQLRDQAAALREQTNQSRDSSESDRLTEMPPSSQPDLNFGHRRGSSTETQKEREEFANELAERRRRVQENLHRIDSRSNSPAGRQTPDVGRASSTFSALKNRAGKGSPPDRSIPAARALKKLGMGSASLNSSTASLDSWRDDDVSPGLGKHSNSSSPQIGSGRQRPFRGAPRSTSYGSQEDTDPVSSRTASPARQSRDRSTSASGRSKSRARPRDDLGIVAEDPINPPVGRDSPIAPSSARPSVDNEDGFTRERPGSGTSGGMSPSSSRAPAPGRVELPDLHPRPAPIAAYSANATPPLEGPESGFSYMSQSNSSHGIPQRSPTSNSLPKRQVDKSQISEPTFVSTTSNVPIVDLPPGASLTNGMEIPPVPPMNPRRKRTVTNPSSVRPQTTSARSSQDERRAIPFDDEKRQLAHQRLRKMSSEGTSLRGRSAAGAGTTAKYPPLPRTSVEGGMI</sequence>
<feature type="compositionally biased region" description="Polar residues" evidence="1">
    <location>
        <begin position="1098"/>
        <end position="1113"/>
    </location>
</feature>
<gene>
    <name evidence="2" type="ORF">PISL3812_03762</name>
</gene>
<dbReference type="Proteomes" id="UP000054383">
    <property type="component" value="Unassembled WGS sequence"/>
</dbReference>
<feature type="region of interest" description="Disordered" evidence="1">
    <location>
        <begin position="233"/>
        <end position="297"/>
    </location>
</feature>
<feature type="compositionally biased region" description="Polar residues" evidence="1">
    <location>
        <begin position="325"/>
        <end position="334"/>
    </location>
</feature>
<name>A0A0U1LVR5_TALIS</name>
<feature type="region of interest" description="Disordered" evidence="1">
    <location>
        <begin position="310"/>
        <end position="419"/>
    </location>
</feature>
<dbReference type="EMBL" id="CVMT01000003">
    <property type="protein sequence ID" value="CRG86751.1"/>
    <property type="molecule type" value="Genomic_DNA"/>
</dbReference>
<evidence type="ECO:0000256" key="1">
    <source>
        <dbReference type="SAM" id="MobiDB-lite"/>
    </source>
</evidence>
<dbReference type="OMA" id="MGLFNKP"/>